<sequence length="239" mass="27424">MILHTEIYGKGEPLLFLHSGGETSQSDYQVQKEYFSNSYQVIMPDLSGHGKSAQNNYESIDELIRIGTKDLYETIKHYKLEKVHIVGSSAGSFLAIHFTNLYPELVKSLCITGVQPIKTENWDELEEDSREQKKSLLGDPEVDAFFQKLHPMNDWKKFVTLSLEEGWYPFELIEELKHTKKIPTLVAAGEKVLPEIKGIVHYLEKYPSVHVAVIPFAGHLVHQEQPQLFNQILEQFLRA</sequence>
<evidence type="ECO:0000313" key="3">
    <source>
        <dbReference type="EMBL" id="THG90023.1"/>
    </source>
</evidence>
<feature type="domain" description="AB hydrolase-1" evidence="1">
    <location>
        <begin position="13"/>
        <end position="145"/>
    </location>
</feature>
<dbReference type="STRING" id="1218173.BALCAV_0218810"/>
<name>A0A094XB56_ALKAL</name>
<gene>
    <name evidence="3" type="ORF">AJ85_13880</name>
    <name evidence="2" type="ORF">BALCAV_0218810</name>
</gene>
<reference evidence="3 5" key="2">
    <citation type="submission" date="2014-01" db="EMBL/GenBank/DDBJ databases">
        <title>Draft genome sequencing of Bacillus alcalophilus CGMCC 1.3604.</title>
        <authorList>
            <person name="Yang J."/>
            <person name="Diao L."/>
            <person name="Yang S."/>
        </authorList>
    </citation>
    <scope>NUCLEOTIDE SEQUENCE [LARGE SCALE GENOMIC DNA]</scope>
    <source>
        <strain evidence="3 5">CGMCC 1.3604</strain>
    </source>
</reference>
<keyword evidence="3" id="KW-0378">Hydrolase</keyword>
<dbReference type="AlphaFoldDB" id="A0A094XB56"/>
<dbReference type="PRINTS" id="PR00111">
    <property type="entry name" value="ABHYDROLASE"/>
</dbReference>
<dbReference type="Gene3D" id="3.40.50.1820">
    <property type="entry name" value="alpha/beta hydrolase"/>
    <property type="match status" value="1"/>
</dbReference>
<dbReference type="Proteomes" id="UP000002754">
    <property type="component" value="Unassembled WGS sequence"/>
</dbReference>
<dbReference type="Proteomes" id="UP000297014">
    <property type="component" value="Unassembled WGS sequence"/>
</dbReference>
<dbReference type="InterPro" id="IPR050266">
    <property type="entry name" value="AB_hydrolase_sf"/>
</dbReference>
<dbReference type="eggNOG" id="COG0596">
    <property type="taxonomic scope" value="Bacteria"/>
</dbReference>
<proteinExistence type="predicted"/>
<dbReference type="OrthoDB" id="9805423at2"/>
<keyword evidence="4" id="KW-1185">Reference proteome</keyword>
<reference evidence="2 4" key="1">
    <citation type="journal article" date="2014" name="Genome Announc.">
        <title>Draft Genome Sequence of Bacillus alcalophilus AV1934, a Classic Alkaliphile Isolated from Human Feces in 1934.</title>
        <authorList>
            <person name="Attie O."/>
            <person name="Jayaprakash A."/>
            <person name="Shah H."/>
            <person name="Paulsen I.T."/>
            <person name="Morino M."/>
            <person name="Takahashi Y."/>
            <person name="Narumi I."/>
            <person name="Sachidanandam R."/>
            <person name="Satoh K."/>
            <person name="Ito M."/>
            <person name="Krulwich T.A."/>
        </authorList>
    </citation>
    <scope>NUCLEOTIDE SEQUENCE [LARGE SCALE GENOMIC DNA]</scope>
    <source>
        <strain evidence="2 4">AV1934</strain>
    </source>
</reference>
<dbReference type="EMBL" id="ALPT02000085">
    <property type="protein sequence ID" value="KGA96035.1"/>
    <property type="molecule type" value="Genomic_DNA"/>
</dbReference>
<dbReference type="RefSeq" id="WP_003324527.1">
    <property type="nucleotide sequence ID" value="NZ_ALPT02000085.1"/>
</dbReference>
<dbReference type="GO" id="GO:0016787">
    <property type="term" value="F:hydrolase activity"/>
    <property type="evidence" value="ECO:0007669"/>
    <property type="project" value="UniProtKB-KW"/>
</dbReference>
<comment type="caution">
    <text evidence="2">The sequence shown here is derived from an EMBL/GenBank/DDBJ whole genome shotgun (WGS) entry which is preliminary data.</text>
</comment>
<evidence type="ECO:0000313" key="5">
    <source>
        <dbReference type="Proteomes" id="UP000297014"/>
    </source>
</evidence>
<dbReference type="PANTHER" id="PTHR43798">
    <property type="entry name" value="MONOACYLGLYCEROL LIPASE"/>
    <property type="match status" value="1"/>
</dbReference>
<evidence type="ECO:0000313" key="4">
    <source>
        <dbReference type="Proteomes" id="UP000002754"/>
    </source>
</evidence>
<accession>A0A094XB56</accession>
<organism evidence="2 4">
    <name type="scientific">Alkalihalobacillus alcalophilus ATCC 27647 = CGMCC 1.3604</name>
    <dbReference type="NCBI Taxonomy" id="1218173"/>
    <lineage>
        <taxon>Bacteria</taxon>
        <taxon>Bacillati</taxon>
        <taxon>Bacillota</taxon>
        <taxon>Bacilli</taxon>
        <taxon>Bacillales</taxon>
        <taxon>Bacillaceae</taxon>
        <taxon>Alkalihalobacillus</taxon>
    </lineage>
</organism>
<dbReference type="Pfam" id="PF00561">
    <property type="entry name" value="Abhydrolase_1"/>
    <property type="match status" value="1"/>
</dbReference>
<dbReference type="InterPro" id="IPR000073">
    <property type="entry name" value="AB_hydrolase_1"/>
</dbReference>
<dbReference type="InterPro" id="IPR029058">
    <property type="entry name" value="AB_hydrolase_fold"/>
</dbReference>
<dbReference type="EMBL" id="JALP01000183">
    <property type="protein sequence ID" value="THG90023.1"/>
    <property type="molecule type" value="Genomic_DNA"/>
</dbReference>
<evidence type="ECO:0000313" key="2">
    <source>
        <dbReference type="EMBL" id="KGA96035.1"/>
    </source>
</evidence>
<protein>
    <submittedName>
        <fullName evidence="3">Alpha/beta hydrolase</fullName>
    </submittedName>
</protein>
<evidence type="ECO:0000259" key="1">
    <source>
        <dbReference type="Pfam" id="PF00561"/>
    </source>
</evidence>
<dbReference type="SUPFAM" id="SSF53474">
    <property type="entry name" value="alpha/beta-Hydrolases"/>
    <property type="match status" value="1"/>
</dbReference>